<evidence type="ECO:0000256" key="2">
    <source>
        <dbReference type="ARBA" id="ARBA00022771"/>
    </source>
</evidence>
<evidence type="ECO:0000259" key="6">
    <source>
        <dbReference type="PROSITE" id="PS50966"/>
    </source>
</evidence>
<feature type="compositionally biased region" description="Acidic residues" evidence="5">
    <location>
        <begin position="9"/>
        <end position="18"/>
    </location>
</feature>
<keyword evidence="1" id="KW-0479">Metal-binding</keyword>
<dbReference type="SMART" id="SM00575">
    <property type="entry name" value="ZnF_PMZ"/>
    <property type="match status" value="1"/>
</dbReference>
<evidence type="ECO:0000256" key="5">
    <source>
        <dbReference type="SAM" id="MobiDB-lite"/>
    </source>
</evidence>
<dbReference type="Pfam" id="PF04434">
    <property type="entry name" value="SWIM"/>
    <property type="match status" value="1"/>
</dbReference>
<dbReference type="EMBL" id="OIVN01000357">
    <property type="protein sequence ID" value="SPC78901.1"/>
    <property type="molecule type" value="Genomic_DNA"/>
</dbReference>
<keyword evidence="2 4" id="KW-0863">Zinc-finger</keyword>
<dbReference type="GO" id="GO:0008270">
    <property type="term" value="F:zinc ion binding"/>
    <property type="evidence" value="ECO:0007669"/>
    <property type="project" value="UniProtKB-KW"/>
</dbReference>
<sequence length="538" mass="61571">MGHESAAAADDDDDDDDNNALGDDHGEEEHAMPSYRIMEAPLPAFIANTWDNIIVPSNDEMQYVSVWKRGMELSKGMLFNNKDELQFAVRAYSIDKNQSYKVSESSMVKWATYCSKCEWYLRACKRKKKEYWEITIYNGPHTCASNTVTNDGKMMNSKFIERQIHLLVKIDPAAKLKLLTGEVKEIWGQDVSYFKMWDAEQKAIGNIYGDWDKSYEELPKFLLEVQDRNLGFQHCRPVISIDGTHLYGRYEGKLLIAMATEANNEVYPLAFAVVESENGSANQIRKFDMTMEVIKRYNEEARIELDMIPKELWALAHDNGQRYGAMTTNLSECFNGVLKGARSLPITAMVQYIFFKLVSYFNARRNQTQAQLDDGQVFNKYATDIFEKNKEKATKHGLVNRYDRRSGIFDVQTLVNAFSANRGNHIQVVNLFEKNCTCGKWQLYKISCSHAIAACNSGPRLIPNPAQKRGRGHLKATRIRNEMDWTERQSGRTSYVSELVSSPVYRCSGIFPQANLLPVSSLKNRFHYIPNSSFHLLA</sequence>
<evidence type="ECO:0000256" key="4">
    <source>
        <dbReference type="PROSITE-ProRule" id="PRU00325"/>
    </source>
</evidence>
<dbReference type="PANTHER" id="PTHR31973:SF195">
    <property type="entry name" value="MUDR FAMILY TRANSPOSASE"/>
    <property type="match status" value="1"/>
</dbReference>
<protein>
    <recommendedName>
        <fullName evidence="6">SWIM-type domain-containing protein</fullName>
    </recommendedName>
</protein>
<reference evidence="7" key="1">
    <citation type="submission" date="2018-02" db="EMBL/GenBank/DDBJ databases">
        <authorList>
            <person name="Cohen D.B."/>
            <person name="Kent A.D."/>
        </authorList>
    </citation>
    <scope>NUCLEOTIDE SEQUENCE</scope>
</reference>
<gene>
    <name evidence="7" type="ORF">FSB_LOCUS6783</name>
</gene>
<dbReference type="AlphaFoldDB" id="A0A2N9EW82"/>
<organism evidence="7">
    <name type="scientific">Fagus sylvatica</name>
    <name type="common">Beechnut</name>
    <dbReference type="NCBI Taxonomy" id="28930"/>
    <lineage>
        <taxon>Eukaryota</taxon>
        <taxon>Viridiplantae</taxon>
        <taxon>Streptophyta</taxon>
        <taxon>Embryophyta</taxon>
        <taxon>Tracheophyta</taxon>
        <taxon>Spermatophyta</taxon>
        <taxon>Magnoliopsida</taxon>
        <taxon>eudicotyledons</taxon>
        <taxon>Gunneridae</taxon>
        <taxon>Pentapetalae</taxon>
        <taxon>rosids</taxon>
        <taxon>fabids</taxon>
        <taxon>Fagales</taxon>
        <taxon>Fagaceae</taxon>
        <taxon>Fagus</taxon>
    </lineage>
</organism>
<dbReference type="InterPro" id="IPR006564">
    <property type="entry name" value="Znf_PMZ"/>
</dbReference>
<proteinExistence type="predicted"/>
<dbReference type="Pfam" id="PF03108">
    <property type="entry name" value="DBD_Tnp_Mut"/>
    <property type="match status" value="1"/>
</dbReference>
<evidence type="ECO:0000313" key="7">
    <source>
        <dbReference type="EMBL" id="SPC78901.1"/>
    </source>
</evidence>
<feature type="domain" description="SWIM-type" evidence="6">
    <location>
        <begin position="427"/>
        <end position="459"/>
    </location>
</feature>
<dbReference type="PANTHER" id="PTHR31973">
    <property type="entry name" value="POLYPROTEIN, PUTATIVE-RELATED"/>
    <property type="match status" value="1"/>
</dbReference>
<dbReference type="PROSITE" id="PS50966">
    <property type="entry name" value="ZF_SWIM"/>
    <property type="match status" value="1"/>
</dbReference>
<feature type="region of interest" description="Disordered" evidence="5">
    <location>
        <begin position="1"/>
        <end position="27"/>
    </location>
</feature>
<keyword evidence="3" id="KW-0862">Zinc</keyword>
<evidence type="ECO:0000256" key="1">
    <source>
        <dbReference type="ARBA" id="ARBA00022723"/>
    </source>
</evidence>
<name>A0A2N9EW82_FAGSY</name>
<dbReference type="InterPro" id="IPR007527">
    <property type="entry name" value="Znf_SWIM"/>
</dbReference>
<accession>A0A2N9EW82</accession>
<dbReference type="InterPro" id="IPR004332">
    <property type="entry name" value="Transposase_MuDR"/>
</dbReference>
<evidence type="ECO:0000256" key="3">
    <source>
        <dbReference type="ARBA" id="ARBA00022833"/>
    </source>
</evidence>